<dbReference type="Proteomes" id="UP000831327">
    <property type="component" value="Chromosome"/>
</dbReference>
<evidence type="ECO:0000313" key="3">
    <source>
        <dbReference type="EMBL" id="BDG70137.1"/>
    </source>
</evidence>
<evidence type="ECO:0000256" key="2">
    <source>
        <dbReference type="SAM" id="Phobius"/>
    </source>
</evidence>
<reference evidence="3 4" key="1">
    <citation type="journal article" date="2016" name="Microbes Environ.">
        <title>Phylogenetically diverse aerobic anoxygenic phototrophic bacteria isolated from epilithic biofilms in Tama river, Japan.</title>
        <authorList>
            <person name="Hirose S."/>
            <person name="Matsuura K."/>
            <person name="Haruta S."/>
        </authorList>
    </citation>
    <scope>NUCLEOTIDE SEQUENCE [LARGE SCALE GENOMIC DNA]</scope>
    <source>
        <strain evidence="3 4">S08</strain>
    </source>
</reference>
<evidence type="ECO:0000313" key="4">
    <source>
        <dbReference type="Proteomes" id="UP000831327"/>
    </source>
</evidence>
<feature type="compositionally biased region" description="Basic residues" evidence="1">
    <location>
        <begin position="1"/>
        <end position="17"/>
    </location>
</feature>
<feature type="transmembrane region" description="Helical" evidence="2">
    <location>
        <begin position="29"/>
        <end position="48"/>
    </location>
</feature>
<feature type="transmembrane region" description="Helical" evidence="2">
    <location>
        <begin position="145"/>
        <end position="165"/>
    </location>
</feature>
<evidence type="ECO:0008006" key="5">
    <source>
        <dbReference type="Google" id="ProtNLM"/>
    </source>
</evidence>
<keyword evidence="2" id="KW-0812">Transmembrane</keyword>
<accession>A0ABN6NX94</accession>
<protein>
    <recommendedName>
        <fullName evidence="5">DUF3592 domain-containing protein</fullName>
    </recommendedName>
</protein>
<keyword evidence="2" id="KW-1133">Transmembrane helix</keyword>
<gene>
    <name evidence="3" type="ORF">Rmf_00660</name>
</gene>
<feature type="region of interest" description="Disordered" evidence="1">
    <location>
        <begin position="1"/>
        <end position="26"/>
    </location>
</feature>
<organism evidence="3 4">
    <name type="scientific">Roseomonas fluvialis</name>
    <dbReference type="NCBI Taxonomy" id="1750527"/>
    <lineage>
        <taxon>Bacteria</taxon>
        <taxon>Pseudomonadati</taxon>
        <taxon>Pseudomonadota</taxon>
        <taxon>Alphaproteobacteria</taxon>
        <taxon>Acetobacterales</taxon>
        <taxon>Roseomonadaceae</taxon>
        <taxon>Roseomonas</taxon>
    </lineage>
</organism>
<name>A0ABN6NX94_9PROT</name>
<dbReference type="EMBL" id="AP025637">
    <property type="protein sequence ID" value="BDG70137.1"/>
    <property type="molecule type" value="Genomic_DNA"/>
</dbReference>
<keyword evidence="4" id="KW-1185">Reference proteome</keyword>
<proteinExistence type="predicted"/>
<keyword evidence="2" id="KW-0472">Membrane</keyword>
<evidence type="ECO:0000256" key="1">
    <source>
        <dbReference type="SAM" id="MobiDB-lite"/>
    </source>
</evidence>
<sequence>MGRRRRPHRPGRPRRRREVPPPPAPRPRWGVAALSFGLACLIGALIVTQMRDRHALSSRGLRIEAVLERLDHQDHRHGWFEQRRTYYPVFAFTSAQGHAIEAQGRQPVYPPLPVAGQRIQVVYDPENPTLVQSAAAVDAASDWEVWVLAPVAVLSLLLGVVAILWPGRLRRP</sequence>